<evidence type="ECO:0000313" key="3">
    <source>
        <dbReference type="Proteomes" id="UP000799770"/>
    </source>
</evidence>
<protein>
    <submittedName>
        <fullName evidence="2">Uncharacterized protein</fullName>
    </submittedName>
</protein>
<dbReference type="Proteomes" id="UP000799770">
    <property type="component" value="Unassembled WGS sequence"/>
</dbReference>
<reference evidence="2" key="1">
    <citation type="journal article" date="2020" name="Stud. Mycol.">
        <title>101 Dothideomycetes genomes: a test case for predicting lifestyles and emergence of pathogens.</title>
        <authorList>
            <person name="Haridas S."/>
            <person name="Albert R."/>
            <person name="Binder M."/>
            <person name="Bloem J."/>
            <person name="Labutti K."/>
            <person name="Salamov A."/>
            <person name="Andreopoulos B."/>
            <person name="Baker S."/>
            <person name="Barry K."/>
            <person name="Bills G."/>
            <person name="Bluhm B."/>
            <person name="Cannon C."/>
            <person name="Castanera R."/>
            <person name="Culley D."/>
            <person name="Daum C."/>
            <person name="Ezra D."/>
            <person name="Gonzalez J."/>
            <person name="Henrissat B."/>
            <person name="Kuo A."/>
            <person name="Liang C."/>
            <person name="Lipzen A."/>
            <person name="Lutzoni F."/>
            <person name="Magnuson J."/>
            <person name="Mondo S."/>
            <person name="Nolan M."/>
            <person name="Ohm R."/>
            <person name="Pangilinan J."/>
            <person name="Park H.-J."/>
            <person name="Ramirez L."/>
            <person name="Alfaro M."/>
            <person name="Sun H."/>
            <person name="Tritt A."/>
            <person name="Yoshinaga Y."/>
            <person name="Zwiers L.-H."/>
            <person name="Turgeon B."/>
            <person name="Goodwin S."/>
            <person name="Spatafora J."/>
            <person name="Crous P."/>
            <person name="Grigoriev I."/>
        </authorList>
    </citation>
    <scope>NUCLEOTIDE SEQUENCE</scope>
    <source>
        <strain evidence="2">CBS 627.86</strain>
    </source>
</reference>
<gene>
    <name evidence="2" type="ORF">BDV96DRAFT_676030</name>
</gene>
<feature type="non-terminal residue" evidence="2">
    <location>
        <position position="1"/>
    </location>
</feature>
<feature type="region of interest" description="Disordered" evidence="1">
    <location>
        <begin position="89"/>
        <end position="122"/>
    </location>
</feature>
<dbReference type="OrthoDB" id="5383147at2759"/>
<evidence type="ECO:0000256" key="1">
    <source>
        <dbReference type="SAM" id="MobiDB-lite"/>
    </source>
</evidence>
<feature type="compositionally biased region" description="Pro residues" evidence="1">
    <location>
        <begin position="29"/>
        <end position="41"/>
    </location>
</feature>
<dbReference type="AlphaFoldDB" id="A0A6A5YGC8"/>
<sequence length="500" mass="56689">MTSATEALRERKRAREFAQESKRAKTSHPHPPPFTPDPKPPTAQTTNTIPTKRSGNDMTHGNGKRNKSSLERRRLAELAFLNCQDKMSKERKLLPTTSFPGAPAPRDHRGRKLGGRDHGTQEHSVGEMELDSNNQLSKLPEDLRNRILAMAGTGAVGDEKEVQDDVSDVCDSLGNTFIDNIKGNAMDMDTDTEDDFQVVWDRNGNFTRRTIREAAVPKVKVAKPAAPVQKEVKLDSAPTQPFRFLDLPRSIRDRIYNFALPVGSQLVPLMKREFARYPITTKIDPAYALMQACRRIHSEIEELLVRNSIAYVPIVPGRTYDESNLKIAHDAQYEGEGFITAFRGLQDFPKTYFRVHCDAPFIGDRLTKAVQLYAANSAKISAALGERRIAVVHLDEYYMWLSNNCGPAKTVSLIRTMASDKHTNWTFVWTMNTDTLFSVQHLFRDLIWLKKEVQKINGEHGNIELKVEVYGRHEPFGEEIMEELTREIIPGSMLWTVRDS</sequence>
<evidence type="ECO:0000313" key="2">
    <source>
        <dbReference type="EMBL" id="KAF2106003.1"/>
    </source>
</evidence>
<feature type="compositionally biased region" description="Polar residues" evidence="1">
    <location>
        <begin position="42"/>
        <end position="59"/>
    </location>
</feature>
<accession>A0A6A5YGC8</accession>
<feature type="compositionally biased region" description="Basic and acidic residues" evidence="1">
    <location>
        <begin position="7"/>
        <end position="23"/>
    </location>
</feature>
<organism evidence="2 3">
    <name type="scientific">Lophiotrema nucula</name>
    <dbReference type="NCBI Taxonomy" id="690887"/>
    <lineage>
        <taxon>Eukaryota</taxon>
        <taxon>Fungi</taxon>
        <taxon>Dikarya</taxon>
        <taxon>Ascomycota</taxon>
        <taxon>Pezizomycotina</taxon>
        <taxon>Dothideomycetes</taxon>
        <taxon>Pleosporomycetidae</taxon>
        <taxon>Pleosporales</taxon>
        <taxon>Lophiotremataceae</taxon>
        <taxon>Lophiotrema</taxon>
    </lineage>
</organism>
<dbReference type="EMBL" id="ML977368">
    <property type="protein sequence ID" value="KAF2106003.1"/>
    <property type="molecule type" value="Genomic_DNA"/>
</dbReference>
<keyword evidence="3" id="KW-1185">Reference proteome</keyword>
<proteinExistence type="predicted"/>
<feature type="region of interest" description="Disordered" evidence="1">
    <location>
        <begin position="1"/>
        <end position="71"/>
    </location>
</feature>
<name>A0A6A5YGC8_9PLEO</name>